<dbReference type="PROSITE" id="PS51293">
    <property type="entry name" value="SANT"/>
    <property type="match status" value="1"/>
</dbReference>
<dbReference type="NCBIfam" id="TIGR01557">
    <property type="entry name" value="myb_SHAQKYF"/>
    <property type="match status" value="1"/>
</dbReference>
<keyword evidence="3" id="KW-0238">DNA-binding</keyword>
<sequence>MYSRWGVGEEEVMELPWTRLQDKLFEQALVLFPTDTPDRWENIASRVPGKTPLEVRQHYEDLVHDVLEIDSGRVELPSYVDEDSNWAQAYESSSSGQVSLGSSKRKVGEAERKKGVPWTEEEHRLFLIGLQRYGKGDWRSISRNAVVSRTPTQVASHAQKYYLRLNSAKKEKKRSSIHDIGSVDNTNSMSMANQTWVGPSSSGLNQSVLDPTAQSALFLDPGFCSLGYQQFGPQFL</sequence>
<dbReference type="InterPro" id="IPR001005">
    <property type="entry name" value="SANT/Myb"/>
</dbReference>
<evidence type="ECO:0000256" key="5">
    <source>
        <dbReference type="ARBA" id="ARBA00023242"/>
    </source>
</evidence>
<keyword evidence="10" id="KW-1185">Reference proteome</keyword>
<dbReference type="GO" id="GO:0003677">
    <property type="term" value="F:DNA binding"/>
    <property type="evidence" value="ECO:0007669"/>
    <property type="project" value="UniProtKB-KW"/>
</dbReference>
<evidence type="ECO:0000259" key="7">
    <source>
        <dbReference type="PROSITE" id="PS51293"/>
    </source>
</evidence>
<dbReference type="PANTHER" id="PTHR44042:SF67">
    <property type="entry name" value="MYB-LIKE PROTEIN I"/>
    <property type="match status" value="1"/>
</dbReference>
<evidence type="ECO:0000313" key="9">
    <source>
        <dbReference type="EMBL" id="KAK6936233.1"/>
    </source>
</evidence>
<dbReference type="SMART" id="SM00717">
    <property type="entry name" value="SANT"/>
    <property type="match status" value="2"/>
</dbReference>
<dbReference type="PROSITE" id="PS51294">
    <property type="entry name" value="HTH_MYB"/>
    <property type="match status" value="1"/>
</dbReference>
<dbReference type="InterPro" id="IPR006447">
    <property type="entry name" value="Myb_dom_plants"/>
</dbReference>
<protein>
    <submittedName>
        <fullName evidence="9">SANT/Myb domain</fullName>
    </submittedName>
</protein>
<accession>A0AAN8VJJ7</accession>
<dbReference type="FunFam" id="1.10.10.60:FF:000009">
    <property type="entry name" value="transcription factor MYB1R1"/>
    <property type="match status" value="1"/>
</dbReference>
<dbReference type="FunFam" id="1.10.10.60:FF:000154">
    <property type="entry name" value="Transcription factor SRM1"/>
    <property type="match status" value="1"/>
</dbReference>
<comment type="caution">
    <text evidence="9">The sequence shown here is derived from an EMBL/GenBank/DDBJ whole genome shotgun (WGS) entry which is preliminary data.</text>
</comment>
<reference evidence="9 10" key="1">
    <citation type="submission" date="2023-12" db="EMBL/GenBank/DDBJ databases">
        <title>A high-quality genome assembly for Dillenia turbinata (Dilleniales).</title>
        <authorList>
            <person name="Chanderbali A."/>
        </authorList>
    </citation>
    <scope>NUCLEOTIDE SEQUENCE [LARGE SCALE GENOMIC DNA]</scope>
    <source>
        <strain evidence="9">LSX21</strain>
        <tissue evidence="9">Leaf</tissue>
    </source>
</reference>
<dbReference type="CDD" id="cd00167">
    <property type="entry name" value="SANT"/>
    <property type="match status" value="2"/>
</dbReference>
<evidence type="ECO:0000313" key="10">
    <source>
        <dbReference type="Proteomes" id="UP001370490"/>
    </source>
</evidence>
<evidence type="ECO:0000259" key="8">
    <source>
        <dbReference type="PROSITE" id="PS51294"/>
    </source>
</evidence>
<evidence type="ECO:0000256" key="1">
    <source>
        <dbReference type="ARBA" id="ARBA00004123"/>
    </source>
</evidence>
<feature type="domain" description="Myb-like" evidence="6">
    <location>
        <begin position="9"/>
        <end position="63"/>
    </location>
</feature>
<name>A0AAN8VJJ7_9MAGN</name>
<dbReference type="PANTHER" id="PTHR44042">
    <property type="entry name" value="DUPLICATED HOMEODOMAIN-LIKE SUPERFAMILY PROTEIN-RELATED"/>
    <property type="match status" value="1"/>
</dbReference>
<evidence type="ECO:0000256" key="3">
    <source>
        <dbReference type="ARBA" id="ARBA00023125"/>
    </source>
</evidence>
<dbReference type="EMBL" id="JBAMMX010000007">
    <property type="protein sequence ID" value="KAK6936233.1"/>
    <property type="molecule type" value="Genomic_DNA"/>
</dbReference>
<dbReference type="GO" id="GO:0005634">
    <property type="term" value="C:nucleus"/>
    <property type="evidence" value="ECO:0007669"/>
    <property type="project" value="UniProtKB-SubCell"/>
</dbReference>
<keyword evidence="2" id="KW-0805">Transcription regulation</keyword>
<evidence type="ECO:0000256" key="4">
    <source>
        <dbReference type="ARBA" id="ARBA00023163"/>
    </source>
</evidence>
<dbReference type="Pfam" id="PF00249">
    <property type="entry name" value="Myb_DNA-binding"/>
    <property type="match status" value="2"/>
</dbReference>
<feature type="domain" description="Myb-like" evidence="6">
    <location>
        <begin position="110"/>
        <end position="162"/>
    </location>
</feature>
<keyword evidence="5" id="KW-0539">Nucleus</keyword>
<dbReference type="Proteomes" id="UP001370490">
    <property type="component" value="Unassembled WGS sequence"/>
</dbReference>
<gene>
    <name evidence="9" type="ORF">RJ641_033263</name>
</gene>
<comment type="subcellular location">
    <subcellularLocation>
        <location evidence="1">Nucleus</location>
    </subcellularLocation>
</comment>
<dbReference type="SUPFAM" id="SSF46689">
    <property type="entry name" value="Homeodomain-like"/>
    <property type="match status" value="2"/>
</dbReference>
<dbReference type="InterPro" id="IPR009057">
    <property type="entry name" value="Homeodomain-like_sf"/>
</dbReference>
<proteinExistence type="predicted"/>
<feature type="domain" description="SANT" evidence="7">
    <location>
        <begin position="118"/>
        <end position="166"/>
    </location>
</feature>
<dbReference type="PROSITE" id="PS50090">
    <property type="entry name" value="MYB_LIKE"/>
    <property type="match status" value="2"/>
</dbReference>
<keyword evidence="4" id="KW-0804">Transcription</keyword>
<evidence type="ECO:0000259" key="6">
    <source>
        <dbReference type="PROSITE" id="PS50090"/>
    </source>
</evidence>
<dbReference type="Gene3D" id="1.10.10.60">
    <property type="entry name" value="Homeodomain-like"/>
    <property type="match status" value="2"/>
</dbReference>
<organism evidence="9 10">
    <name type="scientific">Dillenia turbinata</name>
    <dbReference type="NCBI Taxonomy" id="194707"/>
    <lineage>
        <taxon>Eukaryota</taxon>
        <taxon>Viridiplantae</taxon>
        <taxon>Streptophyta</taxon>
        <taxon>Embryophyta</taxon>
        <taxon>Tracheophyta</taxon>
        <taxon>Spermatophyta</taxon>
        <taxon>Magnoliopsida</taxon>
        <taxon>eudicotyledons</taxon>
        <taxon>Gunneridae</taxon>
        <taxon>Pentapetalae</taxon>
        <taxon>Dilleniales</taxon>
        <taxon>Dilleniaceae</taxon>
        <taxon>Dillenia</taxon>
    </lineage>
</organism>
<dbReference type="AlphaFoldDB" id="A0AAN8VJJ7"/>
<dbReference type="InterPro" id="IPR017884">
    <property type="entry name" value="SANT_dom"/>
</dbReference>
<evidence type="ECO:0000256" key="2">
    <source>
        <dbReference type="ARBA" id="ARBA00023015"/>
    </source>
</evidence>
<feature type="domain" description="HTH myb-type" evidence="8">
    <location>
        <begin position="110"/>
        <end position="166"/>
    </location>
</feature>
<dbReference type="InterPro" id="IPR017930">
    <property type="entry name" value="Myb_dom"/>
</dbReference>